<dbReference type="AlphaFoldDB" id="A0A9X3FCG1"/>
<organism evidence="7 8">
    <name type="scientific">Draconibacterium aestuarii</name>
    <dbReference type="NCBI Taxonomy" id="2998507"/>
    <lineage>
        <taxon>Bacteria</taxon>
        <taxon>Pseudomonadati</taxon>
        <taxon>Bacteroidota</taxon>
        <taxon>Bacteroidia</taxon>
        <taxon>Marinilabiliales</taxon>
        <taxon>Prolixibacteraceae</taxon>
        <taxon>Draconibacterium</taxon>
    </lineage>
</organism>
<dbReference type="SUPFAM" id="SSF88946">
    <property type="entry name" value="Sigma2 domain of RNA polymerase sigma factors"/>
    <property type="match status" value="1"/>
</dbReference>
<reference evidence="7" key="1">
    <citation type="submission" date="2022-11" db="EMBL/GenBank/DDBJ databases">
        <title>Marilongibacter aestuarii gen. nov., sp. nov., isolated from tidal flat sediment.</title>
        <authorList>
            <person name="Jiayan W."/>
        </authorList>
    </citation>
    <scope>NUCLEOTIDE SEQUENCE</scope>
    <source>
        <strain evidence="7">Z1-6</strain>
    </source>
</reference>
<comment type="similarity">
    <text evidence="1">Belongs to the sigma-70 factor family. ECF subfamily.</text>
</comment>
<dbReference type="InterPro" id="IPR013324">
    <property type="entry name" value="RNA_pol_sigma_r3/r4-like"/>
</dbReference>
<proteinExistence type="inferred from homology"/>
<evidence type="ECO:0000259" key="5">
    <source>
        <dbReference type="Pfam" id="PF04542"/>
    </source>
</evidence>
<dbReference type="PRINTS" id="PR00038">
    <property type="entry name" value="HTHLUXR"/>
</dbReference>
<dbReference type="Pfam" id="PF08281">
    <property type="entry name" value="Sigma70_r4_2"/>
    <property type="match status" value="1"/>
</dbReference>
<sequence>MEERVLIEGIRQRNQLVFEYIFEYYYSGLCVFCLNYINDKLVVEDIVQEFFLYLWSEAHSLEINTSLRSYMFSAVKYKCLDYKKHLVVKDKFNSYVKENNEVSNNDVFDHYVESELREIIQKELDKLPKRCREIFILSRFKGKSNLEIAEQLNISKRTVEIQISNALKVLKVSLKDYLFLLPIFFR</sequence>
<dbReference type="Pfam" id="PF04542">
    <property type="entry name" value="Sigma70_r2"/>
    <property type="match status" value="1"/>
</dbReference>
<feature type="domain" description="RNA polymerase sigma factor 70 region 4 type 2" evidence="6">
    <location>
        <begin position="118"/>
        <end position="168"/>
    </location>
</feature>
<comment type="caution">
    <text evidence="7">The sequence shown here is derived from an EMBL/GenBank/DDBJ whole genome shotgun (WGS) entry which is preliminary data.</text>
</comment>
<gene>
    <name evidence="7" type="ORF">OU798_19960</name>
</gene>
<keyword evidence="2" id="KW-0805">Transcription regulation</keyword>
<dbReference type="GO" id="GO:0003677">
    <property type="term" value="F:DNA binding"/>
    <property type="evidence" value="ECO:0007669"/>
    <property type="project" value="InterPro"/>
</dbReference>
<dbReference type="InterPro" id="IPR036388">
    <property type="entry name" value="WH-like_DNA-bd_sf"/>
</dbReference>
<dbReference type="InterPro" id="IPR000792">
    <property type="entry name" value="Tscrpt_reg_LuxR_C"/>
</dbReference>
<dbReference type="InterPro" id="IPR013249">
    <property type="entry name" value="RNA_pol_sigma70_r4_t2"/>
</dbReference>
<dbReference type="InterPro" id="IPR014284">
    <property type="entry name" value="RNA_pol_sigma-70_dom"/>
</dbReference>
<dbReference type="EMBL" id="JAPOHD010000061">
    <property type="protein sequence ID" value="MCY1722636.1"/>
    <property type="molecule type" value="Genomic_DNA"/>
</dbReference>
<evidence type="ECO:0000256" key="4">
    <source>
        <dbReference type="ARBA" id="ARBA00023163"/>
    </source>
</evidence>
<dbReference type="NCBIfam" id="TIGR02985">
    <property type="entry name" value="Sig70_bacteroi1"/>
    <property type="match status" value="1"/>
</dbReference>
<keyword evidence="4" id="KW-0804">Transcription</keyword>
<evidence type="ECO:0000313" key="7">
    <source>
        <dbReference type="EMBL" id="MCY1722636.1"/>
    </source>
</evidence>
<dbReference type="PANTHER" id="PTHR43133">
    <property type="entry name" value="RNA POLYMERASE ECF-TYPE SIGMA FACTO"/>
    <property type="match status" value="1"/>
</dbReference>
<dbReference type="InterPro" id="IPR014327">
    <property type="entry name" value="RNA_pol_sigma70_bacteroid"/>
</dbReference>
<dbReference type="RefSeq" id="WP_343334959.1">
    <property type="nucleotide sequence ID" value="NZ_JAPOHD010000061.1"/>
</dbReference>
<dbReference type="Gene3D" id="1.10.10.10">
    <property type="entry name" value="Winged helix-like DNA-binding domain superfamily/Winged helix DNA-binding domain"/>
    <property type="match status" value="1"/>
</dbReference>
<keyword evidence="8" id="KW-1185">Reference proteome</keyword>
<evidence type="ECO:0000256" key="3">
    <source>
        <dbReference type="ARBA" id="ARBA00023082"/>
    </source>
</evidence>
<protein>
    <submittedName>
        <fullName evidence="7">RNA polymerase sigma-70 factor</fullName>
    </submittedName>
</protein>
<dbReference type="SUPFAM" id="SSF88659">
    <property type="entry name" value="Sigma3 and sigma4 domains of RNA polymerase sigma factors"/>
    <property type="match status" value="1"/>
</dbReference>
<dbReference type="CDD" id="cd06171">
    <property type="entry name" value="Sigma70_r4"/>
    <property type="match status" value="1"/>
</dbReference>
<dbReference type="GO" id="GO:0016987">
    <property type="term" value="F:sigma factor activity"/>
    <property type="evidence" value="ECO:0007669"/>
    <property type="project" value="UniProtKB-KW"/>
</dbReference>
<dbReference type="Proteomes" id="UP001145087">
    <property type="component" value="Unassembled WGS sequence"/>
</dbReference>
<evidence type="ECO:0000256" key="2">
    <source>
        <dbReference type="ARBA" id="ARBA00023015"/>
    </source>
</evidence>
<dbReference type="InterPro" id="IPR039425">
    <property type="entry name" value="RNA_pol_sigma-70-like"/>
</dbReference>
<name>A0A9X3FCG1_9BACT</name>
<keyword evidence="3" id="KW-0731">Sigma factor</keyword>
<dbReference type="NCBIfam" id="TIGR02937">
    <property type="entry name" value="sigma70-ECF"/>
    <property type="match status" value="1"/>
</dbReference>
<dbReference type="PANTHER" id="PTHR43133:SF46">
    <property type="entry name" value="RNA POLYMERASE SIGMA-70 FACTOR ECF SUBFAMILY"/>
    <property type="match status" value="1"/>
</dbReference>
<dbReference type="Gene3D" id="1.10.1740.10">
    <property type="match status" value="1"/>
</dbReference>
<dbReference type="GO" id="GO:0006352">
    <property type="term" value="P:DNA-templated transcription initiation"/>
    <property type="evidence" value="ECO:0007669"/>
    <property type="project" value="InterPro"/>
</dbReference>
<dbReference type="InterPro" id="IPR013325">
    <property type="entry name" value="RNA_pol_sigma_r2"/>
</dbReference>
<feature type="domain" description="RNA polymerase sigma-70 region 2" evidence="5">
    <location>
        <begin position="22"/>
        <end position="84"/>
    </location>
</feature>
<evidence type="ECO:0000256" key="1">
    <source>
        <dbReference type="ARBA" id="ARBA00010641"/>
    </source>
</evidence>
<evidence type="ECO:0000259" key="6">
    <source>
        <dbReference type="Pfam" id="PF08281"/>
    </source>
</evidence>
<evidence type="ECO:0000313" key="8">
    <source>
        <dbReference type="Proteomes" id="UP001145087"/>
    </source>
</evidence>
<accession>A0A9X3FCG1</accession>
<dbReference type="InterPro" id="IPR007627">
    <property type="entry name" value="RNA_pol_sigma70_r2"/>
</dbReference>